<accession>A0ABS4JHK3</accession>
<keyword evidence="2" id="KW-1185">Reference proteome</keyword>
<comment type="caution">
    <text evidence="1">The sequence shown here is derived from an EMBL/GenBank/DDBJ whole genome shotgun (WGS) entry which is preliminary data.</text>
</comment>
<evidence type="ECO:0000313" key="1">
    <source>
        <dbReference type="EMBL" id="MBP2001204.1"/>
    </source>
</evidence>
<dbReference type="EMBL" id="JAGGLD010000003">
    <property type="protein sequence ID" value="MBP2001204.1"/>
    <property type="molecule type" value="Genomic_DNA"/>
</dbReference>
<protein>
    <submittedName>
        <fullName evidence="1">Uncharacterized protein</fullName>
    </submittedName>
</protein>
<dbReference type="RefSeq" id="WP_209862124.1">
    <property type="nucleotide sequence ID" value="NZ_JAGGLD010000003.1"/>
</dbReference>
<organism evidence="1 2">
    <name type="scientific">Paenibacillus shirakamiensis</name>
    <dbReference type="NCBI Taxonomy" id="1265935"/>
    <lineage>
        <taxon>Bacteria</taxon>
        <taxon>Bacillati</taxon>
        <taxon>Bacillota</taxon>
        <taxon>Bacilli</taxon>
        <taxon>Bacillales</taxon>
        <taxon>Paenibacillaceae</taxon>
        <taxon>Paenibacillus</taxon>
    </lineage>
</organism>
<proteinExistence type="predicted"/>
<dbReference type="Proteomes" id="UP001519288">
    <property type="component" value="Unassembled WGS sequence"/>
</dbReference>
<sequence length="83" mass="9674">MSYADEFNLLPATQQIRYRSEHSYLLIMKHQRSVRPKQKQVRLKETLHLQSLIKDLLHEGLASRVFPSSLIGPSIYIVLIEAE</sequence>
<gene>
    <name evidence="1" type="ORF">J2Z69_002247</name>
</gene>
<name>A0ABS4JHK3_9BACL</name>
<evidence type="ECO:0000313" key="2">
    <source>
        <dbReference type="Proteomes" id="UP001519288"/>
    </source>
</evidence>
<reference evidence="1 2" key="1">
    <citation type="submission" date="2021-03" db="EMBL/GenBank/DDBJ databases">
        <title>Genomic Encyclopedia of Type Strains, Phase IV (KMG-IV): sequencing the most valuable type-strain genomes for metagenomic binning, comparative biology and taxonomic classification.</title>
        <authorList>
            <person name="Goeker M."/>
        </authorList>
    </citation>
    <scope>NUCLEOTIDE SEQUENCE [LARGE SCALE GENOMIC DNA]</scope>
    <source>
        <strain evidence="1 2">DSM 26806</strain>
    </source>
</reference>